<dbReference type="HAMAP" id="MF_01385">
    <property type="entry name" value="UreF"/>
    <property type="match status" value="1"/>
</dbReference>
<comment type="subunit">
    <text evidence="3">UreD, UreF and UreG form a complex that acts as a GTP-hydrolysis-dependent molecular chaperone, activating the urease apoprotein by helping to assemble the nickel containing metallocenter of UreC. The UreE protein probably delivers the nickel.</text>
</comment>
<name>A0A1T4W3B2_9GAMM</name>
<dbReference type="Gene3D" id="1.10.4190.10">
    <property type="entry name" value="Urease accessory protein UreF"/>
    <property type="match status" value="1"/>
</dbReference>
<keyword evidence="1 3" id="KW-0996">Nickel insertion</keyword>
<organism evidence="4 5">
    <name type="scientific">Thiothrix eikelboomii</name>
    <dbReference type="NCBI Taxonomy" id="92487"/>
    <lineage>
        <taxon>Bacteria</taxon>
        <taxon>Pseudomonadati</taxon>
        <taxon>Pseudomonadota</taxon>
        <taxon>Gammaproteobacteria</taxon>
        <taxon>Thiotrichales</taxon>
        <taxon>Thiotrichaceae</taxon>
        <taxon>Thiothrix</taxon>
    </lineage>
</organism>
<evidence type="ECO:0000256" key="3">
    <source>
        <dbReference type="HAMAP-Rule" id="MF_01385"/>
    </source>
</evidence>
<dbReference type="STRING" id="92487.SAMN02745130_00869"/>
<evidence type="ECO:0000256" key="2">
    <source>
        <dbReference type="ARBA" id="ARBA00023186"/>
    </source>
</evidence>
<dbReference type="PIRSF" id="PIRSF009467">
    <property type="entry name" value="Ureas_acces_UreF"/>
    <property type="match status" value="1"/>
</dbReference>
<dbReference type="GO" id="GO:0016151">
    <property type="term" value="F:nickel cation binding"/>
    <property type="evidence" value="ECO:0007669"/>
    <property type="project" value="UniProtKB-UniRule"/>
</dbReference>
<keyword evidence="5" id="KW-1185">Reference proteome</keyword>
<reference evidence="4 5" key="1">
    <citation type="submission" date="2017-02" db="EMBL/GenBank/DDBJ databases">
        <authorList>
            <person name="Peterson S.W."/>
        </authorList>
    </citation>
    <scope>NUCLEOTIDE SEQUENCE [LARGE SCALE GENOMIC DNA]</scope>
    <source>
        <strain evidence="4 5">ATCC 49788</strain>
    </source>
</reference>
<dbReference type="InterPro" id="IPR038277">
    <property type="entry name" value="UreF_sf"/>
</dbReference>
<accession>A0A1T4W3B2</accession>
<protein>
    <recommendedName>
        <fullName evidence="3">Urease accessory protein UreF</fullName>
    </recommendedName>
</protein>
<evidence type="ECO:0000313" key="5">
    <source>
        <dbReference type="Proteomes" id="UP000190460"/>
    </source>
</evidence>
<dbReference type="Proteomes" id="UP000190460">
    <property type="component" value="Unassembled WGS sequence"/>
</dbReference>
<dbReference type="InterPro" id="IPR002639">
    <property type="entry name" value="UreF"/>
</dbReference>
<dbReference type="Pfam" id="PF01730">
    <property type="entry name" value="UreF"/>
    <property type="match status" value="1"/>
</dbReference>
<evidence type="ECO:0000313" key="4">
    <source>
        <dbReference type="EMBL" id="SKA71555.1"/>
    </source>
</evidence>
<evidence type="ECO:0000256" key="1">
    <source>
        <dbReference type="ARBA" id="ARBA00022988"/>
    </source>
</evidence>
<dbReference type="GO" id="GO:0005737">
    <property type="term" value="C:cytoplasm"/>
    <property type="evidence" value="ECO:0007669"/>
    <property type="project" value="UniProtKB-SubCell"/>
</dbReference>
<comment type="similarity">
    <text evidence="3">Belongs to the UreF family.</text>
</comment>
<comment type="subcellular location">
    <subcellularLocation>
        <location evidence="3">Cytoplasm</location>
    </subcellularLocation>
</comment>
<proteinExistence type="inferred from homology"/>
<keyword evidence="2 3" id="KW-0143">Chaperone</keyword>
<keyword evidence="3" id="KW-0963">Cytoplasm</keyword>
<dbReference type="AlphaFoldDB" id="A0A1T4W3B2"/>
<dbReference type="PANTHER" id="PTHR33620:SF1">
    <property type="entry name" value="UREASE ACCESSORY PROTEIN F"/>
    <property type="match status" value="1"/>
</dbReference>
<dbReference type="PANTHER" id="PTHR33620">
    <property type="entry name" value="UREASE ACCESSORY PROTEIN F"/>
    <property type="match status" value="1"/>
</dbReference>
<dbReference type="EMBL" id="FUYB01000003">
    <property type="protein sequence ID" value="SKA71555.1"/>
    <property type="molecule type" value="Genomic_DNA"/>
</dbReference>
<sequence>MAGIRTDIIMTMLTRIPMITDLALLRLLHLVSPTLPIGSFTYSQGIEWAVEAGWIATPADLQGWLASQLHSGMMHLDIPVLQRLYHAMERADVETLEYWIHILNASRETSELLLEEKNRGRALTDLLIALEIPNAARWKPLLAQSQAAAFALAAVHWQIPLQQAAYGYVWSWLENLVLSAVKIIPLGQTQGQKILHEMTALLPKVVAQGLQVADDDIGASSSALAIASSRHETQYTRLFRS</sequence>
<comment type="function">
    <text evidence="3">Required for maturation of urease via the functional incorporation of the urease nickel metallocenter.</text>
</comment>
<gene>
    <name evidence="3" type="primary">ureF</name>
    <name evidence="4" type="ORF">SAMN02745130_00869</name>
</gene>